<evidence type="ECO:0000313" key="2">
    <source>
        <dbReference type="EMBL" id="AJD92889.1"/>
    </source>
</evidence>
<keyword evidence="1" id="KW-0812">Transmembrane</keyword>
<keyword evidence="1" id="KW-0472">Membrane</keyword>
<gene>
    <name evidence="2" type="ORF">JMA_35720</name>
</gene>
<feature type="transmembrane region" description="Helical" evidence="1">
    <location>
        <begin position="69"/>
        <end position="89"/>
    </location>
</feature>
<accession>A0A0B5AY28</accession>
<evidence type="ECO:0000256" key="1">
    <source>
        <dbReference type="SAM" id="Phobius"/>
    </source>
</evidence>
<dbReference type="Proteomes" id="UP000031449">
    <property type="component" value="Chromosome"/>
</dbReference>
<reference evidence="2 3" key="1">
    <citation type="submission" date="2014-08" db="EMBL/GenBank/DDBJ databases">
        <title>Complete genome of a marine bacteria Jeotgalibacillus malaysiensis.</title>
        <authorList>
            <person name="Yaakop A.S."/>
            <person name="Chan K.-G."/>
            <person name="Goh K.M."/>
        </authorList>
    </citation>
    <scope>NUCLEOTIDE SEQUENCE [LARGE SCALE GENOMIC DNA]</scope>
    <source>
        <strain evidence="2 3">D5</strain>
    </source>
</reference>
<keyword evidence="3" id="KW-1185">Reference proteome</keyword>
<dbReference type="KEGG" id="jeo:JMA_35720"/>
<dbReference type="HOGENOM" id="CLU_1413487_0_0_9"/>
<evidence type="ECO:0000313" key="3">
    <source>
        <dbReference type="Proteomes" id="UP000031449"/>
    </source>
</evidence>
<dbReference type="AlphaFoldDB" id="A0A0B5AY28"/>
<name>A0A0B5AY28_9BACL</name>
<dbReference type="OrthoDB" id="2857726at2"/>
<dbReference type="EMBL" id="CP009416">
    <property type="protein sequence ID" value="AJD92889.1"/>
    <property type="molecule type" value="Genomic_DNA"/>
</dbReference>
<organism evidence="2 3">
    <name type="scientific">Jeotgalibacillus malaysiensis</name>
    <dbReference type="NCBI Taxonomy" id="1508404"/>
    <lineage>
        <taxon>Bacteria</taxon>
        <taxon>Bacillati</taxon>
        <taxon>Bacillota</taxon>
        <taxon>Bacilli</taxon>
        <taxon>Bacillales</taxon>
        <taxon>Caryophanaceae</taxon>
        <taxon>Jeotgalibacillus</taxon>
    </lineage>
</organism>
<dbReference type="BioCyc" id="JESP1508404:G14D9-12853-MONOMER"/>
<evidence type="ECO:0008006" key="4">
    <source>
        <dbReference type="Google" id="ProtNLM"/>
    </source>
</evidence>
<proteinExistence type="predicted"/>
<protein>
    <recommendedName>
        <fullName evidence="4">YcxB-like protein domain-containing protein</fullName>
    </recommendedName>
</protein>
<feature type="transmembrane region" description="Helical" evidence="1">
    <location>
        <begin position="29"/>
        <end position="49"/>
    </location>
</feature>
<sequence length="192" mass="22188">MSNDVVNTKVNLTFADSVELMRNLPAYRFAYWFAMFITPLITFLSYLSLRKENEILAETPSQLTELNNEGAILMSISGLFFVVIIHFVMKAMPGALAKKIYKTQMNKGQTQLQVGFNKRKRTFFFGPNQKEYLSHAKLFVFSTSNNFLFYYGRSPRAVKFFLPKKGTEAHERSVKEIIEALRKEENVSIVEK</sequence>
<keyword evidence="1" id="KW-1133">Transmembrane helix</keyword>